<evidence type="ECO:0000256" key="1">
    <source>
        <dbReference type="SAM" id="MobiDB-lite"/>
    </source>
</evidence>
<feature type="region of interest" description="Disordered" evidence="1">
    <location>
        <begin position="59"/>
        <end position="81"/>
    </location>
</feature>
<dbReference type="EMBL" id="HBEQ01008075">
    <property type="protein sequence ID" value="CAD8519037.1"/>
    <property type="molecule type" value="Transcribed_RNA"/>
</dbReference>
<proteinExistence type="predicted"/>
<evidence type="ECO:0000313" key="2">
    <source>
        <dbReference type="EMBL" id="CAD8519037.1"/>
    </source>
</evidence>
<gene>
    <name evidence="2" type="ORF">MCOM1403_LOCUS6463</name>
</gene>
<organism evidence="2">
    <name type="scientific">Micromonas pusilla</name>
    <name type="common">Picoplanktonic green alga</name>
    <name type="synonym">Chromulina pusilla</name>
    <dbReference type="NCBI Taxonomy" id="38833"/>
    <lineage>
        <taxon>Eukaryota</taxon>
        <taxon>Viridiplantae</taxon>
        <taxon>Chlorophyta</taxon>
        <taxon>Mamiellophyceae</taxon>
        <taxon>Mamiellales</taxon>
        <taxon>Mamiellaceae</taxon>
        <taxon>Micromonas</taxon>
    </lineage>
</organism>
<protein>
    <submittedName>
        <fullName evidence="2">Uncharacterized protein</fullName>
    </submittedName>
</protein>
<dbReference type="AlphaFoldDB" id="A0A7S0NKP9"/>
<sequence>MCHLHHSDLRVCPGSTTIMALAVANISAFCQLRPLTRGIVPRRAGASHSRGAPVRFAKKGPLFGKETSPPLPPSFDEDEADEDDSYSCAIAYAEVDNDAHPTLTLLKVDVSAVPGVMRILSWLLNGLDLELNDAEWVVDEDVDDDGSNNDIVHIQMFVTEGIGKGRSKVKDPKAVEERVTEYLRFCTQAESKKVGVVEHSGIRIDNATDPERTLLTVRVIETGAKSLLSVASTITGLGLRMNRAKLGVSKPSGASTWEMKLTDFESRNKLTSAQVQGLLYTLALVFNTQGFSGADYLVEKMTADEGEFAA</sequence>
<name>A0A7S0NKP9_MICPS</name>
<accession>A0A7S0NKP9</accession>
<reference evidence="2" key="1">
    <citation type="submission" date="2021-01" db="EMBL/GenBank/DDBJ databases">
        <authorList>
            <person name="Corre E."/>
            <person name="Pelletier E."/>
            <person name="Niang G."/>
            <person name="Scheremetjew M."/>
            <person name="Finn R."/>
            <person name="Kale V."/>
            <person name="Holt S."/>
            <person name="Cochrane G."/>
            <person name="Meng A."/>
            <person name="Brown T."/>
            <person name="Cohen L."/>
        </authorList>
    </citation>
    <scope>NUCLEOTIDE SEQUENCE</scope>
    <source>
        <strain evidence="2">CCMP1723</strain>
    </source>
</reference>